<name>A0A2U9TGB7_9GAMM</name>
<evidence type="ECO:0000313" key="2">
    <source>
        <dbReference type="EMBL" id="AWV07220.1"/>
    </source>
</evidence>
<dbReference type="Gene3D" id="1.10.238.160">
    <property type="match status" value="1"/>
</dbReference>
<proteinExistence type="predicted"/>
<reference evidence="2 3" key="1">
    <citation type="submission" date="2018-05" db="EMBL/GenBank/DDBJ databases">
        <title>The complete genome of Lysobacter maris HZ9B, a marine bacterium antagonistic against terrestrial plant pathogens.</title>
        <authorList>
            <person name="Zhang X.-Q."/>
        </authorList>
    </citation>
    <scope>NUCLEOTIDE SEQUENCE [LARGE SCALE GENOMIC DNA]</scope>
    <source>
        <strain evidence="2 3">HZ9B</strain>
    </source>
</reference>
<accession>A0A2U9TGB7</accession>
<dbReference type="AlphaFoldDB" id="A0A2U9TGB7"/>
<evidence type="ECO:0000313" key="3">
    <source>
        <dbReference type="Proteomes" id="UP000249447"/>
    </source>
</evidence>
<organism evidence="2 3">
    <name type="scientific">Marilutibacter maris</name>
    <dbReference type="NCBI Taxonomy" id="1605891"/>
    <lineage>
        <taxon>Bacteria</taxon>
        <taxon>Pseudomonadati</taxon>
        <taxon>Pseudomonadota</taxon>
        <taxon>Gammaproteobacteria</taxon>
        <taxon>Lysobacterales</taxon>
        <taxon>Lysobacteraceae</taxon>
        <taxon>Marilutibacter</taxon>
    </lineage>
</organism>
<gene>
    <name evidence="2" type="ORF">C9I47_1519</name>
</gene>
<feature type="region of interest" description="Disordered" evidence="1">
    <location>
        <begin position="1"/>
        <end position="20"/>
    </location>
</feature>
<dbReference type="KEGG" id="lmb:C9I47_1519"/>
<evidence type="ECO:0000256" key="1">
    <source>
        <dbReference type="SAM" id="MobiDB-lite"/>
    </source>
</evidence>
<dbReference type="PANTHER" id="PTHR36154">
    <property type="entry name" value="DNA-BINDING TRANSCRIPTIONAL ACTIVATOR ALPA"/>
    <property type="match status" value="1"/>
</dbReference>
<dbReference type="Proteomes" id="UP000249447">
    <property type="component" value="Chromosome"/>
</dbReference>
<dbReference type="Pfam" id="PF05930">
    <property type="entry name" value="Phage_AlpA"/>
    <property type="match status" value="1"/>
</dbReference>
<dbReference type="InterPro" id="IPR052931">
    <property type="entry name" value="Prophage_regulatory_activator"/>
</dbReference>
<keyword evidence="3" id="KW-1185">Reference proteome</keyword>
<protein>
    <submittedName>
        <fullName evidence="2">AlpA family transcriptional regulator</fullName>
    </submittedName>
</protein>
<sequence length="82" mass="9147">MRSKEQAMDSNAAPRKGDSVLRIQEVERRTGLRRASIYRRAAMGTFPKQIRLGPNTTGWLESEIDGFLAEAVAKRDAQVGTK</sequence>
<dbReference type="InterPro" id="IPR010260">
    <property type="entry name" value="AlpA"/>
</dbReference>
<dbReference type="PANTHER" id="PTHR36154:SF1">
    <property type="entry name" value="DNA-BINDING TRANSCRIPTIONAL ACTIVATOR ALPA"/>
    <property type="match status" value="1"/>
</dbReference>
<dbReference type="EMBL" id="CP029843">
    <property type="protein sequence ID" value="AWV07220.1"/>
    <property type="molecule type" value="Genomic_DNA"/>
</dbReference>